<dbReference type="SFLD" id="SFLDS00005">
    <property type="entry name" value="Isoprenoid_Synthase_Type_I"/>
    <property type="match status" value="1"/>
</dbReference>
<reference evidence="2 3" key="1">
    <citation type="submission" date="2016-05" db="EMBL/GenBank/DDBJ databases">
        <title>Paenibacillus oryzae. sp. nov., isolated from the rice root.</title>
        <authorList>
            <person name="Zhang J."/>
            <person name="Zhang X."/>
        </authorList>
    </citation>
    <scope>NUCLEOTIDE SEQUENCE [LARGE SCALE GENOMIC DNA]</scope>
    <source>
        <strain evidence="2 3">1DrF-4</strain>
    </source>
</reference>
<evidence type="ECO:0000256" key="1">
    <source>
        <dbReference type="RuleBase" id="RU004466"/>
    </source>
</evidence>
<dbReference type="Pfam" id="PF00348">
    <property type="entry name" value="polyprenyl_synt"/>
    <property type="match status" value="1"/>
</dbReference>
<dbReference type="SUPFAM" id="SSF48576">
    <property type="entry name" value="Terpenoid synthases"/>
    <property type="match status" value="1"/>
</dbReference>
<dbReference type="SFLD" id="SFLDG01211">
    <property type="entry name" value="Competence_Regulatory_Protein"/>
    <property type="match status" value="1"/>
</dbReference>
<dbReference type="AlphaFoldDB" id="A0A1A5YD10"/>
<dbReference type="InterPro" id="IPR008949">
    <property type="entry name" value="Isoprenoid_synthase_dom_sf"/>
</dbReference>
<accession>A0A1A5YD10</accession>
<evidence type="ECO:0008006" key="4">
    <source>
        <dbReference type="Google" id="ProtNLM"/>
    </source>
</evidence>
<dbReference type="EMBL" id="LYPA01000074">
    <property type="protein sequence ID" value="OBR63285.1"/>
    <property type="molecule type" value="Genomic_DNA"/>
</dbReference>
<keyword evidence="3" id="KW-1185">Reference proteome</keyword>
<evidence type="ECO:0000313" key="3">
    <source>
        <dbReference type="Proteomes" id="UP000092024"/>
    </source>
</evidence>
<dbReference type="CDD" id="cd00867">
    <property type="entry name" value="Trans_IPPS"/>
    <property type="match status" value="1"/>
</dbReference>
<proteinExistence type="inferred from homology"/>
<dbReference type="Proteomes" id="UP000092024">
    <property type="component" value="Unassembled WGS sequence"/>
</dbReference>
<comment type="caution">
    <text evidence="2">The sequence shown here is derived from an EMBL/GenBank/DDBJ whole genome shotgun (WGS) entry which is preliminary data.</text>
</comment>
<keyword evidence="1" id="KW-0808">Transferase</keyword>
<comment type="similarity">
    <text evidence="1">Belongs to the FPP/GGPP synthase family.</text>
</comment>
<dbReference type="GO" id="GO:0008299">
    <property type="term" value="P:isoprenoid biosynthetic process"/>
    <property type="evidence" value="ECO:0007669"/>
    <property type="project" value="InterPro"/>
</dbReference>
<evidence type="ECO:0000313" key="2">
    <source>
        <dbReference type="EMBL" id="OBR63285.1"/>
    </source>
</evidence>
<dbReference type="GO" id="GO:0004659">
    <property type="term" value="F:prenyltransferase activity"/>
    <property type="evidence" value="ECO:0007669"/>
    <property type="project" value="InterPro"/>
</dbReference>
<dbReference type="RefSeq" id="WP_068686551.1">
    <property type="nucleotide sequence ID" value="NZ_LYPA01000074.1"/>
</dbReference>
<protein>
    <recommendedName>
        <fullName evidence="4">Polyprenyl synthetase</fullName>
    </recommendedName>
</protein>
<dbReference type="STRING" id="1844972.A7K91_25385"/>
<dbReference type="Gene3D" id="1.10.600.10">
    <property type="entry name" value="Farnesyl Diphosphate Synthase"/>
    <property type="match status" value="1"/>
</dbReference>
<dbReference type="InterPro" id="IPR033965">
    <property type="entry name" value="ComQ"/>
</dbReference>
<sequence>MEEFKTRIADKMLELARGWLDDGPLRSYTEAFIREKIKEPMVFGELVIYHYYMFRGHEGNEVETAAAIELAILACDILDDLEDGDAPSKLWMNTPPPHALHVATSLLAMAPLALAASVPDELAGARLATMMNRQLLHSAEGQMLDLVDQMKDEISYLNMVGRKSAPFFVMSCMAGVLAAGSPWNEGVAIYACELGIASQIKNDVRDLLRWDEKSDFLRRKGSLPMLWLMENAGEEYGWITDYYSGRIAVDSVLDKKAQFREACEKSGAILYASVQGRLYYNRFCSLLEQTDAEPVWKDKLLQRFS</sequence>
<dbReference type="InterPro" id="IPR000092">
    <property type="entry name" value="Polyprenyl_synt"/>
</dbReference>
<organism evidence="2 3">
    <name type="scientific">Paenibacillus oryzae</name>
    <dbReference type="NCBI Taxonomy" id="1844972"/>
    <lineage>
        <taxon>Bacteria</taxon>
        <taxon>Bacillati</taxon>
        <taxon>Bacillota</taxon>
        <taxon>Bacilli</taxon>
        <taxon>Bacillales</taxon>
        <taxon>Paenibacillaceae</taxon>
        <taxon>Paenibacillus</taxon>
    </lineage>
</organism>
<gene>
    <name evidence="2" type="ORF">A7K91_25385</name>
</gene>
<name>A0A1A5YD10_9BACL</name>